<evidence type="ECO:0000313" key="2">
    <source>
        <dbReference type="EMBL" id="EME68900.1"/>
    </source>
</evidence>
<organism evidence="2 3">
    <name type="scientific">Paramagnetospirillum caucaseum</name>
    <dbReference type="NCBI Taxonomy" id="1244869"/>
    <lineage>
        <taxon>Bacteria</taxon>
        <taxon>Pseudomonadati</taxon>
        <taxon>Pseudomonadota</taxon>
        <taxon>Alphaproteobacteria</taxon>
        <taxon>Rhodospirillales</taxon>
        <taxon>Magnetospirillaceae</taxon>
        <taxon>Paramagnetospirillum</taxon>
    </lineage>
</organism>
<protein>
    <submittedName>
        <fullName evidence="2">TPR repeat-containing protein</fullName>
    </submittedName>
</protein>
<dbReference type="AlphaFoldDB" id="M2Z3F9"/>
<dbReference type="PANTHER" id="PTHR44809">
    <property type="match status" value="1"/>
</dbReference>
<sequence>MPADTPAPQAQQAFSAAAQAWRDGRIDTAEQGFAAAALQEPGWASAHANLGAVLRRQGKPEAAVACYHRALAAGSEDAATLSNMGNALRDLGRLEEAETALRRAVALAPGNNGYSYNLALLLRDRRKHGEARAMLAGLTAAEPDNAEIQWDLALADLYLGDYERGFAGYEWRTRLARNPVRDHPGPRWTGDDPAGRIVLLLSEQGFGDALQFARYVPLLAGRGAKVVLECLPEQSELFAGLDGLAALVTKGAAPPAHDCWAPLASLPHLLGTRFDAIPARVPYLRAPPRPNLRLAPPPGEKLAVGLVWAGKTTPRDRSWPLEDLLPLLADPRATFYALQLGPRAADLKRTGADRLMRDAGPALASFADTAHVMERLDLVITIDTSAAHLAGALGRPVWVLLRYVSDWRWQDEPLTSPWYPTMRLFRQPEPSDFKTPVARMAAALASLIDERH</sequence>
<dbReference type="Pfam" id="PF13432">
    <property type="entry name" value="TPR_16"/>
    <property type="match status" value="1"/>
</dbReference>
<gene>
    <name evidence="2" type="ORF">H261_16004</name>
</gene>
<keyword evidence="1" id="KW-0802">TPR repeat</keyword>
<proteinExistence type="predicted"/>
<dbReference type="InterPro" id="IPR019734">
    <property type="entry name" value="TPR_rpt"/>
</dbReference>
<dbReference type="OrthoDB" id="9778733at2"/>
<keyword evidence="3" id="KW-1185">Reference proteome</keyword>
<dbReference type="Proteomes" id="UP000011744">
    <property type="component" value="Unassembled WGS sequence"/>
</dbReference>
<accession>M2Z3F9</accession>
<reference evidence="2 3" key="1">
    <citation type="journal article" date="2014" name="Genome Announc.">
        <title>Draft Genome Sequence of Magnetospirillum sp. Strain SO-1, a Freshwater Magnetotactic Bacterium Isolated from the Ol'khovka River, Russia.</title>
        <authorList>
            <person name="Grouzdev D.S."/>
            <person name="Dziuba M.V."/>
            <person name="Sukhacheva M.S."/>
            <person name="Mardanov A.V."/>
            <person name="Beletskiy A.V."/>
            <person name="Kuznetsov B.B."/>
            <person name="Skryabin K.G."/>
        </authorList>
    </citation>
    <scope>NUCLEOTIDE SEQUENCE [LARGE SCALE GENOMIC DNA]</scope>
    <source>
        <strain evidence="2 3">SO-1</strain>
    </source>
</reference>
<feature type="repeat" description="TPR" evidence="1">
    <location>
        <begin position="78"/>
        <end position="111"/>
    </location>
</feature>
<dbReference type="SUPFAM" id="SSF48452">
    <property type="entry name" value="TPR-like"/>
    <property type="match status" value="1"/>
</dbReference>
<dbReference type="eggNOG" id="COG0457">
    <property type="taxonomic scope" value="Bacteria"/>
</dbReference>
<evidence type="ECO:0000256" key="1">
    <source>
        <dbReference type="PROSITE-ProRule" id="PRU00339"/>
    </source>
</evidence>
<dbReference type="InterPro" id="IPR052943">
    <property type="entry name" value="TMTC_O-mannosyl-trnsfr"/>
</dbReference>
<dbReference type="SMART" id="SM00028">
    <property type="entry name" value="TPR"/>
    <property type="match status" value="2"/>
</dbReference>
<dbReference type="Gene3D" id="1.25.40.10">
    <property type="entry name" value="Tetratricopeptide repeat domain"/>
    <property type="match status" value="1"/>
</dbReference>
<dbReference type="PATRIC" id="fig|1244869.3.peg.3209"/>
<dbReference type="RefSeq" id="WP_008619416.1">
    <property type="nucleotide sequence ID" value="NZ_AONQ01000048.1"/>
</dbReference>
<dbReference type="eggNOG" id="COG0859">
    <property type="taxonomic scope" value="Bacteria"/>
</dbReference>
<name>M2Z3F9_9PROT</name>
<dbReference type="PROSITE" id="PS50005">
    <property type="entry name" value="TPR"/>
    <property type="match status" value="2"/>
</dbReference>
<feature type="repeat" description="TPR" evidence="1">
    <location>
        <begin position="44"/>
        <end position="77"/>
    </location>
</feature>
<dbReference type="STRING" id="1244869.H261_16004"/>
<dbReference type="InterPro" id="IPR011990">
    <property type="entry name" value="TPR-like_helical_dom_sf"/>
</dbReference>
<dbReference type="Gene3D" id="3.40.50.2000">
    <property type="entry name" value="Glycogen Phosphorylase B"/>
    <property type="match status" value="1"/>
</dbReference>
<comment type="caution">
    <text evidence="2">The sequence shown here is derived from an EMBL/GenBank/DDBJ whole genome shotgun (WGS) entry which is preliminary data.</text>
</comment>
<dbReference type="Pfam" id="PF13424">
    <property type="entry name" value="TPR_12"/>
    <property type="match status" value="1"/>
</dbReference>
<evidence type="ECO:0000313" key="3">
    <source>
        <dbReference type="Proteomes" id="UP000011744"/>
    </source>
</evidence>
<dbReference type="SUPFAM" id="SSF53756">
    <property type="entry name" value="UDP-Glycosyltransferase/glycogen phosphorylase"/>
    <property type="match status" value="1"/>
</dbReference>
<dbReference type="EMBL" id="AONQ01000048">
    <property type="protein sequence ID" value="EME68900.1"/>
    <property type="molecule type" value="Genomic_DNA"/>
</dbReference>
<dbReference type="PANTHER" id="PTHR44809:SF1">
    <property type="entry name" value="PROTEIN O-MANNOSYL-TRANSFERASE TMTC1"/>
    <property type="match status" value="1"/>
</dbReference>